<dbReference type="GO" id="GO:0006888">
    <property type="term" value="P:endoplasmic reticulum to Golgi vesicle-mediated transport"/>
    <property type="evidence" value="ECO:0007669"/>
    <property type="project" value="TreeGrafter"/>
</dbReference>
<reference evidence="2 3" key="2">
    <citation type="submission" date="2016-08" db="EMBL/GenBank/DDBJ databases">
        <title>Pervasive Adenine N6-methylation of Active Genes in Fungi.</title>
        <authorList>
            <consortium name="DOE Joint Genome Institute"/>
            <person name="Mondo S.J."/>
            <person name="Dannebaum R.O."/>
            <person name="Kuo R.C."/>
            <person name="Labutti K."/>
            <person name="Haridas S."/>
            <person name="Kuo A."/>
            <person name="Salamov A."/>
            <person name="Ahrendt S.R."/>
            <person name="Lipzen A."/>
            <person name="Sullivan W."/>
            <person name="Andreopoulos W.B."/>
            <person name="Clum A."/>
            <person name="Lindquist E."/>
            <person name="Daum C."/>
            <person name="Ramamoorthy G.K."/>
            <person name="Gryganskyi A."/>
            <person name="Culley D."/>
            <person name="Magnuson J.K."/>
            <person name="James T.Y."/>
            <person name="O'Malley M.A."/>
            <person name="Stajich J.E."/>
            <person name="Spatafora J.W."/>
            <person name="Visel A."/>
            <person name="Grigoriev I.V."/>
        </authorList>
    </citation>
    <scope>NUCLEOTIDE SEQUENCE [LARGE SCALE GENOMIC DNA]</scope>
    <source>
        <strain evidence="2 3">S4</strain>
    </source>
</reference>
<dbReference type="FunFam" id="3.30.1380.20:FF:000008">
    <property type="entry name" value="trafficking protein particle complex subunit 6B"/>
    <property type="match status" value="1"/>
</dbReference>
<evidence type="ECO:0000313" key="2">
    <source>
        <dbReference type="EMBL" id="ORX88064.1"/>
    </source>
</evidence>
<name>A0A1Y1XRZ2_9FUNG</name>
<dbReference type="STRING" id="1754192.A0A1Y1XRZ2"/>
<accession>A0A1Y1XRZ2</accession>
<dbReference type="GO" id="GO:0030008">
    <property type="term" value="C:TRAPP complex"/>
    <property type="evidence" value="ECO:0007669"/>
    <property type="project" value="TreeGrafter"/>
</dbReference>
<evidence type="ECO:0000313" key="3">
    <source>
        <dbReference type="Proteomes" id="UP000193944"/>
    </source>
</evidence>
<dbReference type="SUPFAM" id="SSF111126">
    <property type="entry name" value="Ligand-binding domain in the NO signalling and Golgi transport"/>
    <property type="match status" value="1"/>
</dbReference>
<dbReference type="Gene3D" id="3.30.1380.20">
    <property type="entry name" value="Trafficking protein particle complex subunit 3"/>
    <property type="match status" value="1"/>
</dbReference>
<dbReference type="EMBL" id="MCFG01000002">
    <property type="protein sequence ID" value="ORX88064.1"/>
    <property type="molecule type" value="Genomic_DNA"/>
</dbReference>
<reference evidence="2 3" key="1">
    <citation type="submission" date="2016-08" db="EMBL/GenBank/DDBJ databases">
        <title>A Parts List for Fungal Cellulosomes Revealed by Comparative Genomics.</title>
        <authorList>
            <consortium name="DOE Joint Genome Institute"/>
            <person name="Haitjema C.H."/>
            <person name="Gilmore S.P."/>
            <person name="Henske J.K."/>
            <person name="Solomon K.V."/>
            <person name="De Groot R."/>
            <person name="Kuo A."/>
            <person name="Mondo S.J."/>
            <person name="Salamov A.A."/>
            <person name="Labutti K."/>
            <person name="Zhao Z."/>
            <person name="Chiniquy J."/>
            <person name="Barry K."/>
            <person name="Brewer H.M."/>
            <person name="Purvine S.O."/>
            <person name="Wright A.T."/>
            <person name="Boxma B."/>
            <person name="Van Alen T."/>
            <person name="Hackstein J.H."/>
            <person name="Baker S.E."/>
            <person name="Grigoriev I.V."/>
            <person name="O'Malley M.A."/>
        </authorList>
    </citation>
    <scope>NUCLEOTIDE SEQUENCE [LARGE SCALE GENOMIC DNA]</scope>
    <source>
        <strain evidence="2 3">S4</strain>
    </source>
</reference>
<gene>
    <name evidence="2" type="ORF">BCR32DRAFT_227453</name>
</gene>
<dbReference type="GO" id="GO:0005801">
    <property type="term" value="C:cis-Golgi network"/>
    <property type="evidence" value="ECO:0007669"/>
    <property type="project" value="TreeGrafter"/>
</dbReference>
<dbReference type="Pfam" id="PF04051">
    <property type="entry name" value="TRAPP"/>
    <property type="match status" value="1"/>
</dbReference>
<keyword evidence="3" id="KW-1185">Reference proteome</keyword>
<comment type="similarity">
    <text evidence="1">Belongs to the TRAPP small subunits family. BET3 subfamily.</text>
</comment>
<sequence>MSLYKQDKRQVCESCFDYIFIEMVHYFNDIDNSTDKEKELKSSKLEQMGYLTGQSLAERLTGDRSRFTDNLDVIKFVCKDFWSTIFKKQVDNLKTNHKGTYVLTDNNFKWFSKMSSNSGQEDFKKEVLPYLSFPCGIIRGVLSNLGINCTVLADVNPPNQCIFQIKTVKS</sequence>
<organism evidence="2 3">
    <name type="scientific">Anaeromyces robustus</name>
    <dbReference type="NCBI Taxonomy" id="1754192"/>
    <lineage>
        <taxon>Eukaryota</taxon>
        <taxon>Fungi</taxon>
        <taxon>Fungi incertae sedis</taxon>
        <taxon>Chytridiomycota</taxon>
        <taxon>Chytridiomycota incertae sedis</taxon>
        <taxon>Neocallimastigomycetes</taxon>
        <taxon>Neocallimastigales</taxon>
        <taxon>Neocallimastigaceae</taxon>
        <taxon>Anaeromyces</taxon>
    </lineage>
</organism>
<protein>
    <submittedName>
        <fullName evidence="2">BET3 family protein</fullName>
    </submittedName>
</protein>
<dbReference type="AlphaFoldDB" id="A0A1Y1XRZ2"/>
<dbReference type="CDD" id="cd14944">
    <property type="entry name" value="TRAPPC6A_Trs33"/>
    <property type="match status" value="1"/>
</dbReference>
<dbReference type="OrthoDB" id="941624at2759"/>
<dbReference type="InterPro" id="IPR037992">
    <property type="entry name" value="TRAPPC6/Trs33"/>
</dbReference>
<dbReference type="InterPro" id="IPR007194">
    <property type="entry name" value="TRAPP_component"/>
</dbReference>
<dbReference type="InterPro" id="IPR024096">
    <property type="entry name" value="NO_sig/Golgi_transp_ligand-bd"/>
</dbReference>
<comment type="caution">
    <text evidence="2">The sequence shown here is derived from an EMBL/GenBank/DDBJ whole genome shotgun (WGS) entry which is preliminary data.</text>
</comment>
<dbReference type="GO" id="GO:0005802">
    <property type="term" value="C:trans-Golgi network"/>
    <property type="evidence" value="ECO:0007669"/>
    <property type="project" value="TreeGrafter"/>
</dbReference>
<dbReference type="Proteomes" id="UP000193944">
    <property type="component" value="Unassembled WGS sequence"/>
</dbReference>
<dbReference type="PANTHER" id="PTHR12817:SF0">
    <property type="entry name" value="GEO08327P1"/>
    <property type="match status" value="1"/>
</dbReference>
<dbReference type="PANTHER" id="PTHR12817">
    <property type="entry name" value="TRAFFICKING PROTEIN PARTICLE COMPLEX SUBUNIT 6B"/>
    <property type="match status" value="1"/>
</dbReference>
<proteinExistence type="inferred from homology"/>
<evidence type="ECO:0000256" key="1">
    <source>
        <dbReference type="ARBA" id="ARBA00006218"/>
    </source>
</evidence>